<dbReference type="EMBL" id="QVEV01000005">
    <property type="protein sequence ID" value="RGC17336.1"/>
    <property type="molecule type" value="Genomic_DNA"/>
</dbReference>
<evidence type="ECO:0000313" key="2">
    <source>
        <dbReference type="EMBL" id="RGC17336.1"/>
    </source>
</evidence>
<dbReference type="RefSeq" id="WP_117442372.1">
    <property type="nucleotide sequence ID" value="NZ_JAJFEN010000007.1"/>
</dbReference>
<comment type="caution">
    <text evidence="2">The sequence shown here is derived from an EMBL/GenBank/DDBJ whole genome shotgun (WGS) entry which is preliminary data.</text>
</comment>
<name>A0A3E2W0H4_CLOIN</name>
<keyword evidence="1" id="KW-0472">Membrane</keyword>
<reference evidence="2 3" key="1">
    <citation type="submission" date="2018-08" db="EMBL/GenBank/DDBJ databases">
        <title>A genome reference for cultivated species of the human gut microbiota.</title>
        <authorList>
            <person name="Zou Y."/>
            <person name="Xue W."/>
            <person name="Luo G."/>
        </authorList>
    </citation>
    <scope>NUCLEOTIDE SEQUENCE [LARGE SCALE GENOMIC DNA]</scope>
    <source>
        <strain evidence="2 3">OF01-2LB</strain>
    </source>
</reference>
<evidence type="ECO:0008006" key="4">
    <source>
        <dbReference type="Google" id="ProtNLM"/>
    </source>
</evidence>
<evidence type="ECO:0000313" key="3">
    <source>
        <dbReference type="Proteomes" id="UP000260025"/>
    </source>
</evidence>
<feature type="transmembrane region" description="Helical" evidence="1">
    <location>
        <begin position="12"/>
        <end position="29"/>
    </location>
</feature>
<dbReference type="AlphaFoldDB" id="A0A3E2W0H4"/>
<accession>A0A3E2W0H4</accession>
<proteinExistence type="predicted"/>
<keyword evidence="1" id="KW-0812">Transmembrane</keyword>
<gene>
    <name evidence="2" type="ORF">DXA38_05750</name>
</gene>
<protein>
    <recommendedName>
        <fullName evidence="4">tRNA (Uracil-5-)-methyltransferase</fullName>
    </recommendedName>
</protein>
<organism evidence="2 3">
    <name type="scientific">Clostridium innocuum</name>
    <dbReference type="NCBI Taxonomy" id="1522"/>
    <lineage>
        <taxon>Bacteria</taxon>
        <taxon>Bacillati</taxon>
        <taxon>Bacillota</taxon>
        <taxon>Clostridia</taxon>
        <taxon>Eubacteriales</taxon>
        <taxon>Clostridiaceae</taxon>
        <taxon>Clostridium</taxon>
    </lineage>
</organism>
<keyword evidence="1" id="KW-1133">Transmembrane helix</keyword>
<dbReference type="Proteomes" id="UP000260025">
    <property type="component" value="Unassembled WGS sequence"/>
</dbReference>
<sequence>MKENRKIKTYGSLITILLILIVAVIGWSFNEKGGLQLDPDQEEGTLDGMSEKEIRELMEKKAAEGEFIISINQEPKFPNGSSEGSLRIENSPQNRYLMVVAIYERKSDGTPGKKLYESGAIRPGSKIEKDTLDVKLKKGSYPVQAVFSAYDVETKDYVGKAIGELTIVVEE</sequence>
<evidence type="ECO:0000256" key="1">
    <source>
        <dbReference type="SAM" id="Phobius"/>
    </source>
</evidence>
<dbReference type="OrthoDB" id="2242134at2"/>